<accession>A0A3S1D8B9</accession>
<dbReference type="OrthoDB" id="515921at2"/>
<dbReference type="AlphaFoldDB" id="A0A3S1D8B9"/>
<keyword evidence="2" id="KW-1185">Reference proteome</keyword>
<reference evidence="1" key="2">
    <citation type="journal article" date="2019" name="Genome Biol. Evol.">
        <title>Day and night: Metabolic profiles and evolutionary relationships of six axenic non-marine cyanobacteria.</title>
        <authorList>
            <person name="Will S.E."/>
            <person name="Henke P."/>
            <person name="Boedeker C."/>
            <person name="Huang S."/>
            <person name="Brinkmann H."/>
            <person name="Rohde M."/>
            <person name="Jarek M."/>
            <person name="Friedl T."/>
            <person name="Seufert S."/>
            <person name="Schumacher M."/>
            <person name="Overmann J."/>
            <person name="Neumann-Schaal M."/>
            <person name="Petersen J."/>
        </authorList>
    </citation>
    <scope>NUCLEOTIDE SEQUENCE [LARGE SCALE GENOMIC DNA]</scope>
    <source>
        <strain evidence="1">PCC 7102</strain>
    </source>
</reference>
<proteinExistence type="predicted"/>
<gene>
    <name evidence="1" type="ORF">DSM106972_034530</name>
</gene>
<reference evidence="1" key="1">
    <citation type="submission" date="2018-12" db="EMBL/GenBank/DDBJ databases">
        <authorList>
            <person name="Will S."/>
            <person name="Neumann-Schaal M."/>
            <person name="Henke P."/>
        </authorList>
    </citation>
    <scope>NUCLEOTIDE SEQUENCE</scope>
    <source>
        <strain evidence="1">PCC 7102</strain>
    </source>
</reference>
<evidence type="ECO:0000313" key="2">
    <source>
        <dbReference type="Proteomes" id="UP000271624"/>
    </source>
</evidence>
<protein>
    <submittedName>
        <fullName evidence="1">Uncharacterized protein</fullName>
    </submittedName>
</protein>
<comment type="caution">
    <text evidence="1">The sequence shown here is derived from an EMBL/GenBank/DDBJ whole genome shotgun (WGS) entry which is preliminary data.</text>
</comment>
<dbReference type="RefSeq" id="WP_127081935.1">
    <property type="nucleotide sequence ID" value="NZ_RSCL01000008.1"/>
</dbReference>
<dbReference type="EMBL" id="RSCL01000008">
    <property type="protein sequence ID" value="RUT05446.1"/>
    <property type="molecule type" value="Genomic_DNA"/>
</dbReference>
<organism evidence="1 2">
    <name type="scientific">Dulcicalothrix desertica PCC 7102</name>
    <dbReference type="NCBI Taxonomy" id="232991"/>
    <lineage>
        <taxon>Bacteria</taxon>
        <taxon>Bacillati</taxon>
        <taxon>Cyanobacteriota</taxon>
        <taxon>Cyanophyceae</taxon>
        <taxon>Nostocales</taxon>
        <taxon>Calotrichaceae</taxon>
        <taxon>Dulcicalothrix</taxon>
    </lineage>
</organism>
<sequence>MAIALNLKKLLSILALIIIFVSMAPDIASGFPSQFDVATDTNLTPQENQELQAVRQRRNREIASVLNESQRRQLEHFLRSGHDLEYAINTLDIDHDQWDTIQAIMQLSALKTKAILHRHSLTLSS</sequence>
<evidence type="ECO:0000313" key="1">
    <source>
        <dbReference type="EMBL" id="RUT05446.1"/>
    </source>
</evidence>
<name>A0A3S1D8B9_9CYAN</name>
<dbReference type="Proteomes" id="UP000271624">
    <property type="component" value="Unassembled WGS sequence"/>
</dbReference>